<evidence type="ECO:0000313" key="3">
    <source>
        <dbReference type="Proteomes" id="UP000295277"/>
    </source>
</evidence>
<evidence type="ECO:0000313" key="2">
    <source>
        <dbReference type="EMBL" id="TCM85458.1"/>
    </source>
</evidence>
<dbReference type="Proteomes" id="UP000295277">
    <property type="component" value="Unassembled WGS sequence"/>
</dbReference>
<keyword evidence="3" id="KW-1185">Reference proteome</keyword>
<evidence type="ECO:0000256" key="1">
    <source>
        <dbReference type="SAM" id="MobiDB-lite"/>
    </source>
</evidence>
<dbReference type="AlphaFoldDB" id="A0A4R1YWD0"/>
<gene>
    <name evidence="2" type="ORF">EV216_10732</name>
</gene>
<accession>A0A4R1YWD0</accession>
<feature type="region of interest" description="Disordered" evidence="1">
    <location>
        <begin position="143"/>
        <end position="182"/>
    </location>
</feature>
<name>A0A4R1YWD0_9RHOB</name>
<dbReference type="EMBL" id="SLVM01000007">
    <property type="protein sequence ID" value="TCM85458.1"/>
    <property type="molecule type" value="Genomic_DNA"/>
</dbReference>
<protein>
    <recommendedName>
        <fullName evidence="4">Response regulatory domain-containing protein</fullName>
    </recommendedName>
</protein>
<reference evidence="2 3" key="1">
    <citation type="submission" date="2019-03" db="EMBL/GenBank/DDBJ databases">
        <title>Genomic Encyclopedia of Type Strains, Phase IV (KMG-IV): sequencing the most valuable type-strain genomes for metagenomic binning, comparative biology and taxonomic classification.</title>
        <authorList>
            <person name="Goeker M."/>
        </authorList>
    </citation>
    <scope>NUCLEOTIDE SEQUENCE [LARGE SCALE GENOMIC DNA]</scope>
    <source>
        <strain evidence="2 3">DSM 21153</strain>
    </source>
</reference>
<evidence type="ECO:0008006" key="4">
    <source>
        <dbReference type="Google" id="ProtNLM"/>
    </source>
</evidence>
<proteinExistence type="predicted"/>
<feature type="compositionally biased region" description="Basic and acidic residues" evidence="1">
    <location>
        <begin position="143"/>
        <end position="153"/>
    </location>
</feature>
<sequence>MSTRFHLDKSKPVMIIQNGWDDFREYCDWMEKQRLPMAIQDDLPSALDEVTRAPRAWNQLIIRMDRLGTHKDLVPQIIAFREKVPSVPVIVTTRTAPRNCFALENLYVCDVLLHEPSDMNSFEFALAVAPINNEVWKRRQSIETASRKVDPSRADNIVPLTRRPAAQTSAGGWRQEKPNSFA</sequence>
<organism evidence="2 3">
    <name type="scientific">Rhodovulum steppense</name>
    <dbReference type="NCBI Taxonomy" id="540251"/>
    <lineage>
        <taxon>Bacteria</taxon>
        <taxon>Pseudomonadati</taxon>
        <taxon>Pseudomonadota</taxon>
        <taxon>Alphaproteobacteria</taxon>
        <taxon>Rhodobacterales</taxon>
        <taxon>Paracoccaceae</taxon>
        <taxon>Rhodovulum</taxon>
    </lineage>
</organism>
<comment type="caution">
    <text evidence="2">The sequence shown here is derived from an EMBL/GenBank/DDBJ whole genome shotgun (WGS) entry which is preliminary data.</text>
</comment>